<proteinExistence type="predicted"/>
<dbReference type="SUPFAM" id="SSF56524">
    <property type="entry name" value="Oxidoreductase molybdopterin-binding domain"/>
    <property type="match status" value="1"/>
</dbReference>
<evidence type="ECO:0000313" key="3">
    <source>
        <dbReference type="Proteomes" id="UP001208689"/>
    </source>
</evidence>
<keyword evidence="1" id="KW-1133">Transmembrane helix</keyword>
<dbReference type="EMBL" id="CP104013">
    <property type="protein sequence ID" value="UYP48718.1"/>
    <property type="molecule type" value="Genomic_DNA"/>
</dbReference>
<gene>
    <name evidence="2" type="ORF">NEF87_005003</name>
</gene>
<accession>A0ABY6HYU9</accession>
<reference evidence="2" key="1">
    <citation type="submission" date="2022-09" db="EMBL/GenBank/DDBJ databases">
        <title>Actin cytoskeleton and complex cell architecture in an #Asgard archaeon.</title>
        <authorList>
            <person name="Ponce Toledo R.I."/>
            <person name="Schleper C."/>
            <person name="Rodrigues Oliveira T."/>
            <person name="Wollweber F."/>
            <person name="Xu J."/>
            <person name="Rittmann S."/>
            <person name="Klingl A."/>
            <person name="Pilhofer M."/>
        </authorList>
    </citation>
    <scope>NUCLEOTIDE SEQUENCE</scope>
    <source>
        <strain evidence="2">B-35</strain>
    </source>
</reference>
<protein>
    <submittedName>
        <fullName evidence="2">Uncharacterized protein</fullName>
    </submittedName>
</protein>
<name>A0ABY6HYU9_9ARCH</name>
<sequence length="205" mass="24061">MKKRTLRIALFTVIFSGILVSLFVYNWVEYQKILEKYESCEETWCVRVYGEVTQESFIGYSNFIDDSIPRIENVSYFWKNMYNTTRTFNISGVRVWDVLQSMKQLLQNPQYFRFEATDGYLTYLLPFRLLEEHPDDFIIVTHIDGKIIPNRTNGGDGPLMSAVLMEGIENDPEVISLFQENLSPGFNHVHNSKFSVKYFNALYLE</sequence>
<feature type="transmembrane region" description="Helical" evidence="1">
    <location>
        <begin position="7"/>
        <end position="28"/>
    </location>
</feature>
<keyword evidence="3" id="KW-1185">Reference proteome</keyword>
<keyword evidence="1" id="KW-0472">Membrane</keyword>
<keyword evidence="1" id="KW-0812">Transmembrane</keyword>
<evidence type="ECO:0000256" key="1">
    <source>
        <dbReference type="SAM" id="Phobius"/>
    </source>
</evidence>
<dbReference type="Proteomes" id="UP001208689">
    <property type="component" value="Chromosome"/>
</dbReference>
<dbReference type="InterPro" id="IPR036374">
    <property type="entry name" value="OxRdtase_Mopterin-bd_sf"/>
</dbReference>
<organism evidence="2 3">
    <name type="scientific">Candidatus Lokiarchaeum ossiferum</name>
    <dbReference type="NCBI Taxonomy" id="2951803"/>
    <lineage>
        <taxon>Archaea</taxon>
        <taxon>Promethearchaeati</taxon>
        <taxon>Promethearchaeota</taxon>
        <taxon>Promethearchaeia</taxon>
        <taxon>Promethearchaeales</taxon>
        <taxon>Promethearchaeaceae</taxon>
        <taxon>Candidatus Lokiarchaeum</taxon>
    </lineage>
</organism>
<evidence type="ECO:0000313" key="2">
    <source>
        <dbReference type="EMBL" id="UYP48718.1"/>
    </source>
</evidence>